<evidence type="ECO:0000256" key="2">
    <source>
        <dbReference type="ARBA" id="ARBA00022516"/>
    </source>
</evidence>
<evidence type="ECO:0000259" key="6">
    <source>
        <dbReference type="Pfam" id="PF03015"/>
    </source>
</evidence>
<dbReference type="Pfam" id="PF03015">
    <property type="entry name" value="Sterile"/>
    <property type="match status" value="1"/>
</dbReference>
<comment type="function">
    <text evidence="4">Catalyzes the reduction of fatty acyl-CoA to fatty alcohols.</text>
</comment>
<evidence type="ECO:0000256" key="3">
    <source>
        <dbReference type="ARBA" id="ARBA00023098"/>
    </source>
</evidence>
<dbReference type="SUPFAM" id="SSF51735">
    <property type="entry name" value="NAD(P)-binding Rossmann-fold domains"/>
    <property type="match status" value="1"/>
</dbReference>
<dbReference type="GO" id="GO:0035336">
    <property type="term" value="P:long-chain fatty-acyl-CoA metabolic process"/>
    <property type="evidence" value="ECO:0007669"/>
    <property type="project" value="TreeGrafter"/>
</dbReference>
<evidence type="ECO:0000259" key="7">
    <source>
        <dbReference type="Pfam" id="PF07993"/>
    </source>
</evidence>
<keyword evidence="2 4" id="KW-0444">Lipid biosynthesis</keyword>
<evidence type="ECO:0000256" key="4">
    <source>
        <dbReference type="RuleBase" id="RU363097"/>
    </source>
</evidence>
<comment type="similarity">
    <text evidence="1 4">Belongs to the fatty acyl-CoA reductase family.</text>
</comment>
<dbReference type="InterPro" id="IPR033640">
    <property type="entry name" value="FAR_C"/>
</dbReference>
<dbReference type="AlphaFoldDB" id="A0A200PZF0"/>
<dbReference type="Proteomes" id="UP000195402">
    <property type="component" value="Unassembled WGS sequence"/>
</dbReference>
<dbReference type="EC" id="1.2.1.84" evidence="4"/>
<keyword evidence="9" id="KW-1185">Reference proteome</keyword>
<dbReference type="Gene3D" id="3.40.50.720">
    <property type="entry name" value="NAD(P)-binding Rossmann-like Domain"/>
    <property type="match status" value="1"/>
</dbReference>
<keyword evidence="4" id="KW-0560">Oxidoreductase</keyword>
<feature type="domain" description="Thioester reductase (TE)" evidence="7">
    <location>
        <begin position="18"/>
        <end position="319"/>
    </location>
</feature>
<evidence type="ECO:0000313" key="8">
    <source>
        <dbReference type="EMBL" id="OVA03592.1"/>
    </source>
</evidence>
<dbReference type="InterPro" id="IPR026055">
    <property type="entry name" value="FAR"/>
</dbReference>
<proteinExistence type="inferred from homology"/>
<keyword evidence="3 4" id="KW-0443">Lipid metabolism</keyword>
<comment type="catalytic activity">
    <reaction evidence="4">
        <text>a long-chain fatty acyl-CoA + 2 NADPH + 2 H(+) = a long-chain primary fatty alcohol + 2 NADP(+) + CoA</text>
        <dbReference type="Rhea" id="RHEA:52716"/>
        <dbReference type="ChEBI" id="CHEBI:15378"/>
        <dbReference type="ChEBI" id="CHEBI:57287"/>
        <dbReference type="ChEBI" id="CHEBI:57783"/>
        <dbReference type="ChEBI" id="CHEBI:58349"/>
        <dbReference type="ChEBI" id="CHEBI:77396"/>
        <dbReference type="ChEBI" id="CHEBI:83139"/>
        <dbReference type="EC" id="1.2.1.84"/>
    </reaction>
</comment>
<evidence type="ECO:0000256" key="5">
    <source>
        <dbReference type="SAM" id="Coils"/>
    </source>
</evidence>
<evidence type="ECO:0000313" key="9">
    <source>
        <dbReference type="Proteomes" id="UP000195402"/>
    </source>
</evidence>
<comment type="caution">
    <text evidence="8">The sequence shown here is derived from an EMBL/GenBank/DDBJ whole genome shotgun (WGS) entry which is preliminary data.</text>
</comment>
<dbReference type="InterPro" id="IPR013120">
    <property type="entry name" value="FAR_NAD-bd"/>
</dbReference>
<dbReference type="PANTHER" id="PTHR11011:SF99">
    <property type="entry name" value="FATTY ACYL-COA REDUCTASE 3"/>
    <property type="match status" value="1"/>
</dbReference>
<accession>A0A200PZF0</accession>
<dbReference type="GO" id="GO:0080019">
    <property type="term" value="F:alcohol-forming very long-chain fatty acyl-CoA reductase activity"/>
    <property type="evidence" value="ECO:0007669"/>
    <property type="project" value="InterPro"/>
</dbReference>
<dbReference type="CDD" id="cd05236">
    <property type="entry name" value="FAR-N_SDR_e"/>
    <property type="match status" value="1"/>
</dbReference>
<dbReference type="EMBL" id="MVGT01003660">
    <property type="protein sequence ID" value="OVA03592.1"/>
    <property type="molecule type" value="Genomic_DNA"/>
</dbReference>
<dbReference type="InterPro" id="IPR036291">
    <property type="entry name" value="NAD(P)-bd_dom_sf"/>
</dbReference>
<dbReference type="Pfam" id="PF07993">
    <property type="entry name" value="NAD_binding_4"/>
    <property type="match status" value="1"/>
</dbReference>
<dbReference type="STRING" id="56857.A0A200PZF0"/>
<gene>
    <name evidence="8" type="ORF">BVC80_1651g99</name>
</gene>
<dbReference type="GO" id="GO:0010345">
    <property type="term" value="P:suberin biosynthetic process"/>
    <property type="evidence" value="ECO:0007669"/>
    <property type="project" value="TreeGrafter"/>
</dbReference>
<feature type="coiled-coil region" evidence="5">
    <location>
        <begin position="191"/>
        <end position="218"/>
    </location>
</feature>
<evidence type="ECO:0000256" key="1">
    <source>
        <dbReference type="ARBA" id="ARBA00005928"/>
    </source>
</evidence>
<dbReference type="FunCoup" id="A0A200PZF0">
    <property type="interactions" value="364"/>
</dbReference>
<keyword evidence="5" id="KW-0175">Coiled coil</keyword>
<dbReference type="GO" id="GO:0102965">
    <property type="term" value="F:alcohol-forming long-chain fatty acyl-CoA reductase activity"/>
    <property type="evidence" value="ECO:0007669"/>
    <property type="project" value="UniProtKB-EC"/>
</dbReference>
<reference evidence="8 9" key="1">
    <citation type="journal article" date="2017" name="Mol. Plant">
        <title>The Genome of Medicinal Plant Macleaya cordata Provides New Insights into Benzylisoquinoline Alkaloids Metabolism.</title>
        <authorList>
            <person name="Liu X."/>
            <person name="Liu Y."/>
            <person name="Huang P."/>
            <person name="Ma Y."/>
            <person name="Qing Z."/>
            <person name="Tang Q."/>
            <person name="Cao H."/>
            <person name="Cheng P."/>
            <person name="Zheng Y."/>
            <person name="Yuan Z."/>
            <person name="Zhou Y."/>
            <person name="Liu J."/>
            <person name="Tang Z."/>
            <person name="Zhuo Y."/>
            <person name="Zhang Y."/>
            <person name="Yu L."/>
            <person name="Huang J."/>
            <person name="Yang P."/>
            <person name="Peng Q."/>
            <person name="Zhang J."/>
            <person name="Jiang W."/>
            <person name="Zhang Z."/>
            <person name="Lin K."/>
            <person name="Ro D.K."/>
            <person name="Chen X."/>
            <person name="Xiong X."/>
            <person name="Shang Y."/>
            <person name="Huang S."/>
            <person name="Zeng J."/>
        </authorList>
    </citation>
    <scope>NUCLEOTIDE SEQUENCE [LARGE SCALE GENOMIC DNA]</scope>
    <source>
        <strain evidence="9">cv. BLH2017</strain>
        <tissue evidence="8">Root</tissue>
    </source>
</reference>
<organism evidence="8 9">
    <name type="scientific">Macleaya cordata</name>
    <name type="common">Five-seeded plume-poppy</name>
    <name type="synonym">Bocconia cordata</name>
    <dbReference type="NCBI Taxonomy" id="56857"/>
    <lineage>
        <taxon>Eukaryota</taxon>
        <taxon>Viridiplantae</taxon>
        <taxon>Streptophyta</taxon>
        <taxon>Embryophyta</taxon>
        <taxon>Tracheophyta</taxon>
        <taxon>Spermatophyta</taxon>
        <taxon>Magnoliopsida</taxon>
        <taxon>Ranunculales</taxon>
        <taxon>Papaveraceae</taxon>
        <taxon>Papaveroideae</taxon>
        <taxon>Macleaya</taxon>
    </lineage>
</organism>
<feature type="domain" description="Fatty acyl-CoA reductase C-terminal" evidence="6">
    <location>
        <begin position="394"/>
        <end position="492"/>
    </location>
</feature>
<dbReference type="OMA" id="NLMLHYW"/>
<dbReference type="OrthoDB" id="429813at2759"/>
<name>A0A200PZF0_MACCD</name>
<keyword evidence="4" id="KW-0521">NADP</keyword>
<sequence>MELNGSIVESLENKSILVTGSTGFLAKIFVEKVLRVQPNVKRFYLLLRATDAASATHRLHNEVIGKEVFRVMKEKYCERFNSFISEKVTLVAGDAACVNLGIQDFDLREKIWREVDVVANFAATTNFYDRYDVALGTNTLGAKYVFDFAKKCEKLEMLLHVSTAYVCGEKAGLILEKPLKMGETLNGTSSGLDIEVELKLVEERLNELKAKQVSKKQETEAMKELGLQRARLFGWPNTYVFTKAMGEMVIGHLRGNLPLVILRPTIVTSTYKEPFPGWIEGVRTVDSFIVGCGNGKLKCFLGNPETIMDVIPGDMVVNAAIVTMVIHANQPSQFIYQVGSSKRAPMNSVKLRDYAYHYFSKNPLMSKDGKLVKVAKPVLFPTMTSFRRYLDVNYMVPLKGLQLVNAIFCQYFGDICSDMERKINFVIRLVELYEPYILFKGKFDDLNSEKLRVEVKKANEAEANTFYFDPKCIHWDDYFMNIHIPGLVKYVIN</sequence>
<protein>
    <recommendedName>
        <fullName evidence="4">Fatty acyl-CoA reductase</fullName>
        <ecNumber evidence="4">1.2.1.84</ecNumber>
    </recommendedName>
</protein>
<dbReference type="PANTHER" id="PTHR11011">
    <property type="entry name" value="MALE STERILITY PROTEIN 2-RELATED"/>
    <property type="match status" value="1"/>
</dbReference>
<dbReference type="CDD" id="cd09071">
    <property type="entry name" value="FAR_C"/>
    <property type="match status" value="1"/>
</dbReference>
<dbReference type="InParanoid" id="A0A200PZF0"/>